<evidence type="ECO:0000313" key="9">
    <source>
        <dbReference type="Proteomes" id="UP000707451"/>
    </source>
</evidence>
<keyword evidence="3 8" id="KW-0032">Aminotransferase</keyword>
<dbReference type="GO" id="GO:0009099">
    <property type="term" value="P:L-valine biosynthetic process"/>
    <property type="evidence" value="ECO:0007669"/>
    <property type="project" value="TreeGrafter"/>
</dbReference>
<keyword evidence="4" id="KW-0028">Amino-acid biosynthesis</keyword>
<accession>A0A9P7XJH0</accession>
<keyword evidence="7" id="KW-0100">Branched-chain amino acid biosynthesis</keyword>
<organism evidence="8 9">
    <name type="scientific">Linnemannia hyalina</name>
    <dbReference type="NCBI Taxonomy" id="64524"/>
    <lineage>
        <taxon>Eukaryota</taxon>
        <taxon>Fungi</taxon>
        <taxon>Fungi incertae sedis</taxon>
        <taxon>Mucoromycota</taxon>
        <taxon>Mortierellomycotina</taxon>
        <taxon>Mortierellomycetes</taxon>
        <taxon>Mortierellales</taxon>
        <taxon>Mortierellaceae</taxon>
        <taxon>Linnemannia</taxon>
    </lineage>
</organism>
<evidence type="ECO:0000256" key="6">
    <source>
        <dbReference type="ARBA" id="ARBA00022898"/>
    </source>
</evidence>
<keyword evidence="9" id="KW-1185">Reference proteome</keyword>
<dbReference type="Pfam" id="PF01063">
    <property type="entry name" value="Aminotran_4"/>
    <property type="match status" value="1"/>
</dbReference>
<dbReference type="InterPro" id="IPR043132">
    <property type="entry name" value="BCAT-like_C"/>
</dbReference>
<dbReference type="GO" id="GO:0004084">
    <property type="term" value="F:branched-chain-amino-acid transaminase activity"/>
    <property type="evidence" value="ECO:0007669"/>
    <property type="project" value="InterPro"/>
</dbReference>
<evidence type="ECO:0000256" key="4">
    <source>
        <dbReference type="ARBA" id="ARBA00022605"/>
    </source>
</evidence>
<dbReference type="PANTHER" id="PTHR11825">
    <property type="entry name" value="SUBGROUP IIII AMINOTRANSFERASE"/>
    <property type="match status" value="1"/>
</dbReference>
<reference evidence="8" key="1">
    <citation type="submission" date="2021-06" db="EMBL/GenBank/DDBJ databases">
        <title>Genome Sequence of Mortierella hyaline Strain SCG-10, a Cold-Adapted, Nitrate-Reducing Fungus Isolated from Soil in Minnesota, USA.</title>
        <authorList>
            <person name="Aldossari N."/>
        </authorList>
    </citation>
    <scope>NUCLEOTIDE SEQUENCE</scope>
    <source>
        <strain evidence="8">SCG-10</strain>
    </source>
</reference>
<keyword evidence="5" id="KW-0808">Transferase</keyword>
<evidence type="ECO:0000313" key="8">
    <source>
        <dbReference type="EMBL" id="KAG9062505.1"/>
    </source>
</evidence>
<dbReference type="InterPro" id="IPR036038">
    <property type="entry name" value="Aminotransferase-like"/>
</dbReference>
<dbReference type="InterPro" id="IPR005786">
    <property type="entry name" value="B_amino_transII"/>
</dbReference>
<dbReference type="PANTHER" id="PTHR11825:SF44">
    <property type="entry name" value="BRANCHED-CHAIN-AMINO-ACID AMINOTRANSFERASE"/>
    <property type="match status" value="1"/>
</dbReference>
<name>A0A9P7XJH0_9FUNG</name>
<keyword evidence="6" id="KW-0663">Pyridoxal phosphate</keyword>
<evidence type="ECO:0000256" key="2">
    <source>
        <dbReference type="ARBA" id="ARBA00009320"/>
    </source>
</evidence>
<comment type="caution">
    <text evidence="8">The sequence shown here is derived from an EMBL/GenBank/DDBJ whole genome shotgun (WGS) entry which is preliminary data.</text>
</comment>
<dbReference type="AlphaFoldDB" id="A0A9P7XJH0"/>
<evidence type="ECO:0000256" key="3">
    <source>
        <dbReference type="ARBA" id="ARBA00022576"/>
    </source>
</evidence>
<proteinExistence type="inferred from homology"/>
<protein>
    <submittedName>
        <fullName evidence="8">Branched-chain-amino-acid aminotransferase</fullName>
    </submittedName>
</protein>
<evidence type="ECO:0000256" key="7">
    <source>
        <dbReference type="ARBA" id="ARBA00023304"/>
    </source>
</evidence>
<gene>
    <name evidence="8" type="primary">BCAT1</name>
    <name evidence="8" type="ORF">KI688_005420</name>
</gene>
<dbReference type="OrthoDB" id="1732691at2759"/>
<comment type="similarity">
    <text evidence="2">Belongs to the class-IV pyridoxal-phosphate-dependent aminotransferase family.</text>
</comment>
<dbReference type="Gene3D" id="3.20.10.10">
    <property type="entry name" value="D-amino Acid Aminotransferase, subunit A, domain 2"/>
    <property type="match status" value="1"/>
</dbReference>
<dbReference type="Gene3D" id="3.30.470.10">
    <property type="match status" value="1"/>
</dbReference>
<dbReference type="InterPro" id="IPR043131">
    <property type="entry name" value="BCAT-like_N"/>
</dbReference>
<sequence>MIDMLIEKELVTPELDGSILPGVTRDSILNLTRAWGEFKVSERKFTMTDLVKADKEGRIIEMFGAGTACIVCPIKKIHYEGHDIHVPLDPSDKTSQAGKLTKRINDSIMDIQYGDVEGPKGWSVVV</sequence>
<dbReference type="Proteomes" id="UP000707451">
    <property type="component" value="Unassembled WGS sequence"/>
</dbReference>
<dbReference type="InterPro" id="IPR001544">
    <property type="entry name" value="Aminotrans_IV"/>
</dbReference>
<dbReference type="SUPFAM" id="SSF56752">
    <property type="entry name" value="D-aminoacid aminotransferase-like PLP-dependent enzymes"/>
    <property type="match status" value="1"/>
</dbReference>
<evidence type="ECO:0000256" key="5">
    <source>
        <dbReference type="ARBA" id="ARBA00022679"/>
    </source>
</evidence>
<dbReference type="GO" id="GO:0009098">
    <property type="term" value="P:L-leucine biosynthetic process"/>
    <property type="evidence" value="ECO:0007669"/>
    <property type="project" value="TreeGrafter"/>
</dbReference>
<evidence type="ECO:0000256" key="1">
    <source>
        <dbReference type="ARBA" id="ARBA00001933"/>
    </source>
</evidence>
<comment type="cofactor">
    <cofactor evidence="1">
        <name>pyridoxal 5'-phosphate</name>
        <dbReference type="ChEBI" id="CHEBI:597326"/>
    </cofactor>
</comment>
<dbReference type="GO" id="GO:0005739">
    <property type="term" value="C:mitochondrion"/>
    <property type="evidence" value="ECO:0007669"/>
    <property type="project" value="TreeGrafter"/>
</dbReference>
<dbReference type="EMBL" id="JAHRHY010000019">
    <property type="protein sequence ID" value="KAG9062505.1"/>
    <property type="molecule type" value="Genomic_DNA"/>
</dbReference>